<evidence type="ECO:0000256" key="2">
    <source>
        <dbReference type="ARBA" id="ARBA00022722"/>
    </source>
</evidence>
<dbReference type="InterPro" id="IPR022907">
    <property type="entry name" value="VapC_family"/>
</dbReference>
<keyword evidence="4 5" id="KW-0378">Hydrolase</keyword>
<dbReference type="Gene3D" id="3.40.50.1010">
    <property type="entry name" value="5'-nuclease"/>
    <property type="match status" value="1"/>
</dbReference>
<organism evidence="7 8">
    <name type="scientific">Nitrosomonas ureae</name>
    <dbReference type="NCBI Taxonomy" id="44577"/>
    <lineage>
        <taxon>Bacteria</taxon>
        <taxon>Pseudomonadati</taxon>
        <taxon>Pseudomonadota</taxon>
        <taxon>Betaproteobacteria</taxon>
        <taxon>Nitrosomonadales</taxon>
        <taxon>Nitrosomonadaceae</taxon>
        <taxon>Nitrosomonas</taxon>
    </lineage>
</organism>
<feature type="binding site" evidence="5">
    <location>
        <position position="103"/>
    </location>
    <ligand>
        <name>Mg(2+)</name>
        <dbReference type="ChEBI" id="CHEBI:18420"/>
    </ligand>
</feature>
<dbReference type="HAMAP" id="MF_00265">
    <property type="entry name" value="VapC_Nob1"/>
    <property type="match status" value="1"/>
</dbReference>
<dbReference type="GO" id="GO:0090729">
    <property type="term" value="F:toxin activity"/>
    <property type="evidence" value="ECO:0007669"/>
    <property type="project" value="UniProtKB-KW"/>
</dbReference>
<dbReference type="EMBL" id="LT907782">
    <property type="protein sequence ID" value="SNX60181.1"/>
    <property type="molecule type" value="Genomic_DNA"/>
</dbReference>
<dbReference type="Pfam" id="PF01850">
    <property type="entry name" value="PIN"/>
    <property type="match status" value="1"/>
</dbReference>
<evidence type="ECO:0000313" key="8">
    <source>
        <dbReference type="Proteomes" id="UP000242498"/>
    </source>
</evidence>
<feature type="domain" description="PIN" evidence="6">
    <location>
        <begin position="5"/>
        <end position="124"/>
    </location>
</feature>
<evidence type="ECO:0000256" key="3">
    <source>
        <dbReference type="ARBA" id="ARBA00022723"/>
    </source>
</evidence>
<dbReference type="AlphaFoldDB" id="A0A285BY05"/>
<keyword evidence="2 5" id="KW-0540">Nuclease</keyword>
<evidence type="ECO:0000256" key="1">
    <source>
        <dbReference type="ARBA" id="ARBA00022649"/>
    </source>
</evidence>
<dbReference type="InterPro" id="IPR002716">
    <property type="entry name" value="PIN_dom"/>
</dbReference>
<dbReference type="GO" id="GO:0016787">
    <property type="term" value="F:hydrolase activity"/>
    <property type="evidence" value="ECO:0007669"/>
    <property type="project" value="UniProtKB-KW"/>
</dbReference>
<evidence type="ECO:0000259" key="6">
    <source>
        <dbReference type="Pfam" id="PF01850"/>
    </source>
</evidence>
<dbReference type="OrthoDB" id="9792015at2"/>
<dbReference type="GO" id="GO:0004540">
    <property type="term" value="F:RNA nuclease activity"/>
    <property type="evidence" value="ECO:0007669"/>
    <property type="project" value="InterPro"/>
</dbReference>
<keyword evidence="5" id="KW-0460">Magnesium</keyword>
<evidence type="ECO:0000256" key="5">
    <source>
        <dbReference type="HAMAP-Rule" id="MF_00265"/>
    </source>
</evidence>
<sequence length="140" mass="16053">MNGEFIDTNIFIYLFDETDDRKRAIANQLIQQALETRGACISYQVIQETLNVVTCKLPSPMSAENAQRFLEQVLIPLWQVMPTPTLYQRSLVLQQRYGFSFYDALIVSAALESGCIRLYTEDLQHNQQIDGLMIVNPFEA</sequence>
<reference evidence="7 8" key="1">
    <citation type="submission" date="2017-08" db="EMBL/GenBank/DDBJ databases">
        <authorList>
            <person name="de Groot N.N."/>
        </authorList>
    </citation>
    <scope>NUCLEOTIDE SEQUENCE [LARGE SCALE GENOMIC DNA]</scope>
    <source>
        <strain evidence="7 8">Nm15</strain>
    </source>
</reference>
<dbReference type="Proteomes" id="UP000242498">
    <property type="component" value="Chromosome I"/>
</dbReference>
<evidence type="ECO:0000256" key="4">
    <source>
        <dbReference type="ARBA" id="ARBA00022801"/>
    </source>
</evidence>
<comment type="function">
    <text evidence="5">Toxic component of a toxin-antitoxin (TA) system. An RNase.</text>
</comment>
<dbReference type="SUPFAM" id="SSF88723">
    <property type="entry name" value="PIN domain-like"/>
    <property type="match status" value="1"/>
</dbReference>
<name>A0A285BY05_9PROT</name>
<accession>A0A285BY05</accession>
<keyword evidence="5" id="KW-0800">Toxin</keyword>
<dbReference type="CDD" id="cd18692">
    <property type="entry name" value="PIN_VapC-like"/>
    <property type="match status" value="1"/>
</dbReference>
<proteinExistence type="inferred from homology"/>
<feature type="binding site" evidence="5">
    <location>
        <position position="7"/>
    </location>
    <ligand>
        <name>Mg(2+)</name>
        <dbReference type="ChEBI" id="CHEBI:18420"/>
    </ligand>
</feature>
<keyword evidence="1 5" id="KW-1277">Toxin-antitoxin system</keyword>
<protein>
    <recommendedName>
        <fullName evidence="5">Ribonuclease VapC</fullName>
        <shortName evidence="5">RNase VapC</shortName>
        <ecNumber evidence="5">3.1.-.-</ecNumber>
    </recommendedName>
    <alternativeName>
        <fullName evidence="5">Toxin VapC</fullName>
    </alternativeName>
</protein>
<keyword evidence="3 5" id="KW-0479">Metal-binding</keyword>
<evidence type="ECO:0000313" key="7">
    <source>
        <dbReference type="EMBL" id="SNX60181.1"/>
    </source>
</evidence>
<dbReference type="EC" id="3.1.-.-" evidence="5"/>
<dbReference type="InterPro" id="IPR029060">
    <property type="entry name" value="PIN-like_dom_sf"/>
</dbReference>
<dbReference type="GO" id="GO:0000287">
    <property type="term" value="F:magnesium ion binding"/>
    <property type="evidence" value="ECO:0007669"/>
    <property type="project" value="UniProtKB-UniRule"/>
</dbReference>
<comment type="similarity">
    <text evidence="5">Belongs to the PINc/VapC protein family.</text>
</comment>
<dbReference type="RefSeq" id="WP_096292807.1">
    <property type="nucleotide sequence ID" value="NZ_LT907782.1"/>
</dbReference>
<gene>
    <name evidence="5" type="primary">vapC</name>
    <name evidence="7" type="ORF">SAMN06296273_1644</name>
</gene>
<comment type="cofactor">
    <cofactor evidence="5">
        <name>Mg(2+)</name>
        <dbReference type="ChEBI" id="CHEBI:18420"/>
    </cofactor>
</comment>